<dbReference type="AlphaFoldDB" id="U2KXD2"/>
<feature type="region of interest" description="Disordered" evidence="1">
    <location>
        <begin position="67"/>
        <end position="104"/>
    </location>
</feature>
<reference evidence="2 3" key="1">
    <citation type="submission" date="2013-08" db="EMBL/GenBank/DDBJ databases">
        <authorList>
            <person name="Durkin A.S."/>
            <person name="Haft D.R."/>
            <person name="McCorrison J."/>
            <person name="Torralba M."/>
            <person name="Gillis M."/>
            <person name="Haft D.H."/>
            <person name="Methe B."/>
            <person name="Sutton G."/>
            <person name="Nelson K.E."/>
        </authorList>
    </citation>
    <scope>NUCLEOTIDE SEQUENCE [LARGE SCALE GENOMIC DNA]</scope>
    <source>
        <strain evidence="2 3">F0493</strain>
    </source>
</reference>
<accession>U2KXD2</accession>
<dbReference type="Proteomes" id="UP000017023">
    <property type="component" value="Unassembled WGS sequence"/>
</dbReference>
<gene>
    <name evidence="2" type="ORF">HMPREF9145_2657</name>
</gene>
<evidence type="ECO:0000313" key="2">
    <source>
        <dbReference type="EMBL" id="ERK03097.1"/>
    </source>
</evidence>
<evidence type="ECO:0000256" key="1">
    <source>
        <dbReference type="SAM" id="MobiDB-lite"/>
    </source>
</evidence>
<sequence>MLFCELDLEQNKNEITAILINKQAGCTDSAYPLKLKEMIVIERKIYQKPQCNIICTETEGLLVNGSGNAGTIQPGPSAGDAKRNFFNEEEEDQEETPWNSTENY</sequence>
<dbReference type="PATRIC" id="fig|1395125.3.peg.27"/>
<organism evidence="2 3">
    <name type="scientific">Segatella salivae F0493</name>
    <dbReference type="NCBI Taxonomy" id="1395125"/>
    <lineage>
        <taxon>Bacteria</taxon>
        <taxon>Pseudomonadati</taxon>
        <taxon>Bacteroidota</taxon>
        <taxon>Bacteroidia</taxon>
        <taxon>Bacteroidales</taxon>
        <taxon>Prevotellaceae</taxon>
        <taxon>Segatella</taxon>
    </lineage>
</organism>
<proteinExistence type="predicted"/>
<evidence type="ECO:0000313" key="3">
    <source>
        <dbReference type="Proteomes" id="UP000017023"/>
    </source>
</evidence>
<comment type="caution">
    <text evidence="2">The sequence shown here is derived from an EMBL/GenBank/DDBJ whole genome shotgun (WGS) entry which is preliminary data.</text>
</comment>
<protein>
    <submittedName>
        <fullName evidence="2">Uncharacterized protein</fullName>
    </submittedName>
</protein>
<dbReference type="EMBL" id="AWGW01000002">
    <property type="protein sequence ID" value="ERK03097.1"/>
    <property type="molecule type" value="Genomic_DNA"/>
</dbReference>
<name>U2KXD2_9BACT</name>